<dbReference type="Proteomes" id="UP000095237">
    <property type="component" value="Unassembled WGS sequence"/>
</dbReference>
<reference evidence="1 2" key="1">
    <citation type="submission" date="2015-11" db="EMBL/GenBank/DDBJ databases">
        <title>Evidence for parallel genomic evolution in an endosymbiosis of termite gut flagellates.</title>
        <authorList>
            <person name="Zheng H."/>
        </authorList>
    </citation>
    <scope>NUCLEOTIDE SEQUENCE [LARGE SCALE GENOMIC DNA]</scope>
    <source>
        <strain evidence="1 2">CET450</strain>
    </source>
</reference>
<protein>
    <submittedName>
        <fullName evidence="1">Uncharacterized protein</fullName>
    </submittedName>
</protein>
<evidence type="ECO:0000313" key="1">
    <source>
        <dbReference type="EMBL" id="OEG71825.1"/>
    </source>
</evidence>
<accession>A0A1E5IMV1</accession>
<organism evidence="1 2">
    <name type="scientific">Endomicrobium trichonymphae</name>
    <dbReference type="NCBI Taxonomy" id="1408204"/>
    <lineage>
        <taxon>Bacteria</taxon>
        <taxon>Pseudomonadati</taxon>
        <taxon>Elusimicrobiota</taxon>
        <taxon>Endomicrobiia</taxon>
        <taxon>Endomicrobiales</taxon>
        <taxon>Endomicrobiaceae</taxon>
        <taxon>Candidatus Endomicrobiellum</taxon>
    </lineage>
</organism>
<evidence type="ECO:0000313" key="2">
    <source>
        <dbReference type="Proteomes" id="UP000095237"/>
    </source>
</evidence>
<sequence>MDAVDISIQNVILPMTAEILKEKIKKRENLSALNYNELKTDNMKKLATEFCKDKIDGKIKNEDIVSEWRQRLEKYLNKL</sequence>
<dbReference type="AlphaFoldDB" id="A0A1E5IMV1"/>
<keyword evidence="2" id="KW-1185">Reference proteome</keyword>
<comment type="caution">
    <text evidence="1">The sequence shown here is derived from an EMBL/GenBank/DDBJ whole genome shotgun (WGS) entry which is preliminary data.</text>
</comment>
<name>A0A1E5IMV1_ENDTX</name>
<gene>
    <name evidence="1" type="ORF">ATZ36_12515</name>
</gene>
<dbReference type="EMBL" id="LNVX01000049">
    <property type="protein sequence ID" value="OEG71825.1"/>
    <property type="molecule type" value="Genomic_DNA"/>
</dbReference>
<proteinExistence type="predicted"/>